<organism evidence="1 2">
    <name type="scientific">Colletotrichum asianum</name>
    <dbReference type="NCBI Taxonomy" id="702518"/>
    <lineage>
        <taxon>Eukaryota</taxon>
        <taxon>Fungi</taxon>
        <taxon>Dikarya</taxon>
        <taxon>Ascomycota</taxon>
        <taxon>Pezizomycotina</taxon>
        <taxon>Sordariomycetes</taxon>
        <taxon>Hypocreomycetidae</taxon>
        <taxon>Glomerellales</taxon>
        <taxon>Glomerellaceae</taxon>
        <taxon>Colletotrichum</taxon>
        <taxon>Colletotrichum gloeosporioides species complex</taxon>
    </lineage>
</organism>
<name>A0A8H3ZRR1_9PEZI</name>
<reference evidence="1 2" key="1">
    <citation type="submission" date="2019-12" db="EMBL/GenBank/DDBJ databases">
        <title>A genome sequence resource for the geographically widespread anthracnose pathogen Colletotrichum asianum.</title>
        <authorList>
            <person name="Meng Y."/>
        </authorList>
    </citation>
    <scope>NUCLEOTIDE SEQUENCE [LARGE SCALE GENOMIC DNA]</scope>
    <source>
        <strain evidence="1 2">ICMP 18580</strain>
    </source>
</reference>
<sequence>MEVLEVVKEEEEEVAAVVVAEEEKGHMEAVDGSPGRGFQATIEVDYMEPENGPGAKATEVRVAMEEQMVEGKQGAGAEQVVNQEQMVEGGQVAEGHRPKPYEQTCSFPITFPFLSGFASQK</sequence>
<dbReference type="Proteomes" id="UP000434172">
    <property type="component" value="Unassembled WGS sequence"/>
</dbReference>
<dbReference type="EMBL" id="WOWK01000009">
    <property type="protein sequence ID" value="KAF0330084.1"/>
    <property type="molecule type" value="Genomic_DNA"/>
</dbReference>
<keyword evidence="2" id="KW-1185">Reference proteome</keyword>
<accession>A0A8H3ZRR1</accession>
<evidence type="ECO:0000313" key="1">
    <source>
        <dbReference type="EMBL" id="KAF0330084.1"/>
    </source>
</evidence>
<evidence type="ECO:0000313" key="2">
    <source>
        <dbReference type="Proteomes" id="UP000434172"/>
    </source>
</evidence>
<dbReference type="AlphaFoldDB" id="A0A8H3ZRR1"/>
<proteinExistence type="predicted"/>
<comment type="caution">
    <text evidence="1">The sequence shown here is derived from an EMBL/GenBank/DDBJ whole genome shotgun (WGS) entry which is preliminary data.</text>
</comment>
<dbReference type="OrthoDB" id="10524430at2759"/>
<gene>
    <name evidence="1" type="ORF">GQ607_002851</name>
</gene>
<protein>
    <submittedName>
        <fullName evidence="1">Uncharacterized protein</fullName>
    </submittedName>
</protein>